<protein>
    <submittedName>
        <fullName evidence="6">LacI family DNA-binding transcriptional regulator</fullName>
    </submittedName>
</protein>
<evidence type="ECO:0000256" key="1">
    <source>
        <dbReference type="ARBA" id="ARBA00022491"/>
    </source>
</evidence>
<keyword evidence="1" id="KW-0678">Repressor</keyword>
<keyword evidence="4" id="KW-0804">Transcription</keyword>
<dbReference type="GO" id="GO:0003677">
    <property type="term" value="F:DNA binding"/>
    <property type="evidence" value="ECO:0007669"/>
    <property type="project" value="UniProtKB-KW"/>
</dbReference>
<dbReference type="InterPro" id="IPR046335">
    <property type="entry name" value="LacI/GalR-like_sensor"/>
</dbReference>
<name>A0ABW4M3H0_9HYPH</name>
<evidence type="ECO:0000259" key="5">
    <source>
        <dbReference type="PROSITE" id="PS50932"/>
    </source>
</evidence>
<reference evidence="7" key="1">
    <citation type="journal article" date="2019" name="Int. J. Syst. Evol. Microbiol.">
        <title>The Global Catalogue of Microorganisms (GCM) 10K type strain sequencing project: providing services to taxonomists for standard genome sequencing and annotation.</title>
        <authorList>
            <consortium name="The Broad Institute Genomics Platform"/>
            <consortium name="The Broad Institute Genome Sequencing Center for Infectious Disease"/>
            <person name="Wu L."/>
            <person name="Ma J."/>
        </authorList>
    </citation>
    <scope>NUCLEOTIDE SEQUENCE [LARGE SCALE GENOMIC DNA]</scope>
    <source>
        <strain evidence="7">CG52</strain>
    </source>
</reference>
<evidence type="ECO:0000313" key="7">
    <source>
        <dbReference type="Proteomes" id="UP001597322"/>
    </source>
</evidence>
<proteinExistence type="predicted"/>
<accession>A0ABW4M3H0</accession>
<dbReference type="CDD" id="cd06278">
    <property type="entry name" value="PBP1_LacI-like"/>
    <property type="match status" value="1"/>
</dbReference>
<keyword evidence="7" id="KW-1185">Reference proteome</keyword>
<gene>
    <name evidence="6" type="ORF">ACFSE1_10760</name>
</gene>
<organism evidence="6 7">
    <name type="scientific">Rhizobium helianthi</name>
    <dbReference type="NCBI Taxonomy" id="1132695"/>
    <lineage>
        <taxon>Bacteria</taxon>
        <taxon>Pseudomonadati</taxon>
        <taxon>Pseudomonadota</taxon>
        <taxon>Alphaproteobacteria</taxon>
        <taxon>Hyphomicrobiales</taxon>
        <taxon>Rhizobiaceae</taxon>
        <taxon>Rhizobium/Agrobacterium group</taxon>
        <taxon>Rhizobium</taxon>
    </lineage>
</organism>
<dbReference type="PROSITE" id="PS50932">
    <property type="entry name" value="HTH_LACI_2"/>
    <property type="match status" value="1"/>
</dbReference>
<evidence type="ECO:0000313" key="6">
    <source>
        <dbReference type="EMBL" id="MFD1745941.1"/>
    </source>
</evidence>
<evidence type="ECO:0000256" key="4">
    <source>
        <dbReference type="ARBA" id="ARBA00023163"/>
    </source>
</evidence>
<dbReference type="CDD" id="cd01392">
    <property type="entry name" value="HTH_LacI"/>
    <property type="match status" value="1"/>
</dbReference>
<dbReference type="EMBL" id="JBHUEQ010000017">
    <property type="protein sequence ID" value="MFD1745941.1"/>
    <property type="molecule type" value="Genomic_DNA"/>
</dbReference>
<dbReference type="InterPro" id="IPR010982">
    <property type="entry name" value="Lambda_DNA-bd_dom_sf"/>
</dbReference>
<evidence type="ECO:0000256" key="2">
    <source>
        <dbReference type="ARBA" id="ARBA00023015"/>
    </source>
</evidence>
<dbReference type="InterPro" id="IPR000843">
    <property type="entry name" value="HTH_LacI"/>
</dbReference>
<comment type="caution">
    <text evidence="6">The sequence shown here is derived from an EMBL/GenBank/DDBJ whole genome shotgun (WGS) entry which is preliminary data.</text>
</comment>
<dbReference type="PANTHER" id="PTHR30146:SF148">
    <property type="entry name" value="HTH-TYPE TRANSCRIPTIONAL REPRESSOR PURR-RELATED"/>
    <property type="match status" value="1"/>
</dbReference>
<evidence type="ECO:0000256" key="3">
    <source>
        <dbReference type="ARBA" id="ARBA00023125"/>
    </source>
</evidence>
<dbReference type="RefSeq" id="WP_377400590.1">
    <property type="nucleotide sequence ID" value="NZ_JBHUEQ010000017.1"/>
</dbReference>
<keyword evidence="2" id="KW-0805">Transcription regulation</keyword>
<dbReference type="InterPro" id="IPR028082">
    <property type="entry name" value="Peripla_BP_I"/>
</dbReference>
<dbReference type="SUPFAM" id="SSF53822">
    <property type="entry name" value="Periplasmic binding protein-like I"/>
    <property type="match status" value="1"/>
</dbReference>
<feature type="domain" description="HTH lacI-type" evidence="5">
    <location>
        <begin position="14"/>
        <end position="68"/>
    </location>
</feature>
<dbReference type="SMART" id="SM00354">
    <property type="entry name" value="HTH_LACI"/>
    <property type="match status" value="1"/>
</dbReference>
<dbReference type="Pfam" id="PF00356">
    <property type="entry name" value="LacI"/>
    <property type="match status" value="1"/>
</dbReference>
<dbReference type="PANTHER" id="PTHR30146">
    <property type="entry name" value="LACI-RELATED TRANSCRIPTIONAL REPRESSOR"/>
    <property type="match status" value="1"/>
</dbReference>
<dbReference type="Proteomes" id="UP001597322">
    <property type="component" value="Unassembled WGS sequence"/>
</dbReference>
<dbReference type="Pfam" id="PF13377">
    <property type="entry name" value="Peripla_BP_3"/>
    <property type="match status" value="1"/>
</dbReference>
<dbReference type="SUPFAM" id="SSF47413">
    <property type="entry name" value="lambda repressor-like DNA-binding domains"/>
    <property type="match status" value="1"/>
</dbReference>
<keyword evidence="3 6" id="KW-0238">DNA-binding</keyword>
<dbReference type="Gene3D" id="1.10.260.40">
    <property type="entry name" value="lambda repressor-like DNA-binding domains"/>
    <property type="match status" value="1"/>
</dbReference>
<dbReference type="Gene3D" id="3.40.50.2300">
    <property type="match status" value="2"/>
</dbReference>
<sequence length="342" mass="36469">MTKEKSARNQPRFVSAEQVARKAGVSRSAVSRTFTPGASVSPATREKVLKAAEELGYHVNDLARGILANQSRLVGIVATKPEVGFRSHLTAALSKALIARGSVPVLINTGQTEEELLAAQRILIGHRAAATIILSGSPPASFFELARRNGQPVVMIGRGEAGADLVQAGNQEAASRAAELFIEAGRKKLAYIGSHSGTPSIREREIAFAQACQAHGLGPIPMAHGADSDYQGGVTAARELLEAKAEFDAIFCANDLLALGLIDILRRAGLRVPQDVAVMAFDDVPEAAWLNYSLTTFRQDPQQVASAVITLLEQRALNADAPSQIVRIIPDLVVRESFIPTR</sequence>